<comment type="caution">
    <text evidence="1">The sequence shown here is derived from an EMBL/GenBank/DDBJ whole genome shotgun (WGS) entry which is preliminary data.</text>
</comment>
<gene>
    <name evidence="1" type="ORF">EUBDOL_01561</name>
</gene>
<proteinExistence type="predicted"/>
<accession>A8RD15</accession>
<reference evidence="1 2" key="1">
    <citation type="submission" date="2007-09" db="EMBL/GenBank/DDBJ databases">
        <title>Draft genome sequence of Eubacterium dolichum (DSM 3991).</title>
        <authorList>
            <person name="Sudarsanam P."/>
            <person name="Ley R."/>
            <person name="Guruge J."/>
            <person name="Turnbaugh P.J."/>
            <person name="Mahowald M."/>
            <person name="Liep D."/>
            <person name="Gordon J."/>
        </authorList>
    </citation>
    <scope>NUCLEOTIDE SEQUENCE [LARGE SCALE GENOMIC DNA]</scope>
    <source>
        <strain evidence="1 2">DSM 3991</strain>
    </source>
</reference>
<protein>
    <submittedName>
        <fullName evidence="1">Uncharacterized protein</fullName>
    </submittedName>
</protein>
<sequence length="164" mass="19340">MLLFEFDYEGKKLEFRMSHKAKVELEKISKEKQKIFEDQEVLGATLDVMDFANVNQGDAEEKSKEDCEEKKKLIVKHASVLSKVMNSMDDIDPVDMMYVLLHCNPKFKDITKEEWDNIEFTMEEEIGYEELMDIFYEIRDKVFTLLEKMAAPRQKAIPETKLLN</sequence>
<evidence type="ECO:0000313" key="2">
    <source>
        <dbReference type="Proteomes" id="UP000004090"/>
    </source>
</evidence>
<evidence type="ECO:0000313" key="1">
    <source>
        <dbReference type="EMBL" id="EDP10962.1"/>
    </source>
</evidence>
<dbReference type="HOGENOM" id="CLU_1616516_0_0_9"/>
<dbReference type="AlphaFoldDB" id="A8RD15"/>
<dbReference type="RefSeq" id="WP_004800085.1">
    <property type="nucleotide sequence ID" value="NZ_DS483476.1"/>
</dbReference>
<reference evidence="1 2" key="2">
    <citation type="submission" date="2007-09" db="EMBL/GenBank/DDBJ databases">
        <authorList>
            <person name="Fulton L."/>
            <person name="Clifton S."/>
            <person name="Fulton B."/>
            <person name="Xu J."/>
            <person name="Minx P."/>
            <person name="Pepin K.H."/>
            <person name="Johnson M."/>
            <person name="Thiruvilangam P."/>
            <person name="Bhonagiri V."/>
            <person name="Nash W.E."/>
            <person name="Mardis E.R."/>
            <person name="Wilson R.K."/>
        </authorList>
    </citation>
    <scope>NUCLEOTIDE SEQUENCE [LARGE SCALE GENOMIC DNA]</scope>
    <source>
        <strain evidence="1 2">DSM 3991</strain>
    </source>
</reference>
<dbReference type="STRING" id="428127.EUBDOL_01561"/>
<organism evidence="1 2">
    <name type="scientific">Amedibacillus dolichus DSM 3991</name>
    <dbReference type="NCBI Taxonomy" id="428127"/>
    <lineage>
        <taxon>Bacteria</taxon>
        <taxon>Bacillati</taxon>
        <taxon>Bacillota</taxon>
        <taxon>Erysipelotrichia</taxon>
        <taxon>Erysipelotrichales</taxon>
        <taxon>Erysipelotrichaceae</taxon>
        <taxon>Amedibacillus</taxon>
    </lineage>
</organism>
<dbReference type="EMBL" id="ABAW02000021">
    <property type="protein sequence ID" value="EDP10962.1"/>
    <property type="molecule type" value="Genomic_DNA"/>
</dbReference>
<name>A8RD15_9FIRM</name>
<dbReference type="GeneID" id="92793687"/>
<dbReference type="Proteomes" id="UP000004090">
    <property type="component" value="Unassembled WGS sequence"/>
</dbReference>